<proteinExistence type="predicted"/>
<evidence type="ECO:0000313" key="2">
    <source>
        <dbReference type="WBParaSite" id="SVE_1095200.1"/>
    </source>
</evidence>
<keyword evidence="1" id="KW-1185">Reference proteome</keyword>
<accession>A0A0K0FP99</accession>
<reference evidence="1" key="1">
    <citation type="submission" date="2014-07" db="EMBL/GenBank/DDBJ databases">
        <authorList>
            <person name="Martin A.A"/>
            <person name="De Silva N."/>
        </authorList>
    </citation>
    <scope>NUCLEOTIDE SEQUENCE</scope>
</reference>
<dbReference type="WBParaSite" id="SVE_1095200.1">
    <property type="protein sequence ID" value="SVE_1095200.1"/>
    <property type="gene ID" value="SVE_1095200"/>
</dbReference>
<reference evidence="2" key="2">
    <citation type="submission" date="2015-08" db="UniProtKB">
        <authorList>
            <consortium name="WormBaseParasite"/>
        </authorList>
    </citation>
    <scope>IDENTIFICATION</scope>
</reference>
<organism evidence="1 2">
    <name type="scientific">Strongyloides venezuelensis</name>
    <name type="common">Threadworm</name>
    <dbReference type="NCBI Taxonomy" id="75913"/>
    <lineage>
        <taxon>Eukaryota</taxon>
        <taxon>Metazoa</taxon>
        <taxon>Ecdysozoa</taxon>
        <taxon>Nematoda</taxon>
        <taxon>Chromadorea</taxon>
        <taxon>Rhabditida</taxon>
        <taxon>Tylenchina</taxon>
        <taxon>Panagrolaimomorpha</taxon>
        <taxon>Strongyloidoidea</taxon>
        <taxon>Strongyloididae</taxon>
        <taxon>Strongyloides</taxon>
    </lineage>
</organism>
<dbReference type="Proteomes" id="UP000035680">
    <property type="component" value="Unassembled WGS sequence"/>
</dbReference>
<evidence type="ECO:0000313" key="1">
    <source>
        <dbReference type="Proteomes" id="UP000035680"/>
    </source>
</evidence>
<name>A0A0K0FP99_STRVS</name>
<protein>
    <submittedName>
        <fullName evidence="2">DUF4372 domain-containing protein</fullName>
    </submittedName>
</protein>
<sequence>MNYKDINPDKNNCEILANQEKMSTVFICLTISSTVEILKSVKNNFESNFGRGGKLWYQLSRAAVLGSTRIIKWHFTTYNSD</sequence>
<dbReference type="AlphaFoldDB" id="A0A0K0FP99"/>